<feature type="compositionally biased region" description="Basic and acidic residues" evidence="1">
    <location>
        <begin position="58"/>
        <end position="68"/>
    </location>
</feature>
<proteinExistence type="predicted"/>
<protein>
    <submittedName>
        <fullName evidence="2">Uncharacterized protein</fullName>
    </submittedName>
</protein>
<evidence type="ECO:0000313" key="2">
    <source>
        <dbReference type="EMBL" id="GAA1382194.1"/>
    </source>
</evidence>
<reference evidence="2 3" key="1">
    <citation type="journal article" date="2019" name="Int. J. Syst. Evol. Microbiol.">
        <title>The Global Catalogue of Microorganisms (GCM) 10K type strain sequencing project: providing services to taxonomists for standard genome sequencing and annotation.</title>
        <authorList>
            <consortium name="The Broad Institute Genomics Platform"/>
            <consortium name="The Broad Institute Genome Sequencing Center for Infectious Disease"/>
            <person name="Wu L."/>
            <person name="Ma J."/>
        </authorList>
    </citation>
    <scope>NUCLEOTIDE SEQUENCE [LARGE SCALE GENOMIC DNA]</scope>
    <source>
        <strain evidence="2 3">JCM 11896</strain>
    </source>
</reference>
<evidence type="ECO:0000256" key="1">
    <source>
        <dbReference type="SAM" id="MobiDB-lite"/>
    </source>
</evidence>
<name>A0ABN1XHY5_9PSEU</name>
<organism evidence="2 3">
    <name type="scientific">Pseudonocardia kongjuensis</name>
    <dbReference type="NCBI Taxonomy" id="102227"/>
    <lineage>
        <taxon>Bacteria</taxon>
        <taxon>Bacillati</taxon>
        <taxon>Actinomycetota</taxon>
        <taxon>Actinomycetes</taxon>
        <taxon>Pseudonocardiales</taxon>
        <taxon>Pseudonocardiaceae</taxon>
        <taxon>Pseudonocardia</taxon>
    </lineage>
</organism>
<gene>
    <name evidence="2" type="ORF">GCM10009613_09550</name>
</gene>
<sequence length="76" mass="8322">MRGDVRIRRNRTVAVPLSSTMVTAEFPPAKRIVSLNETPAPPGPLSGTRGKRSGARTWYERGTRRDDAATTTEVTP</sequence>
<comment type="caution">
    <text evidence="2">The sequence shown here is derived from an EMBL/GenBank/DDBJ whole genome shotgun (WGS) entry which is preliminary data.</text>
</comment>
<feature type="region of interest" description="Disordered" evidence="1">
    <location>
        <begin position="34"/>
        <end position="76"/>
    </location>
</feature>
<dbReference type="Proteomes" id="UP001501414">
    <property type="component" value="Unassembled WGS sequence"/>
</dbReference>
<evidence type="ECO:0000313" key="3">
    <source>
        <dbReference type="Proteomes" id="UP001501414"/>
    </source>
</evidence>
<keyword evidence="3" id="KW-1185">Reference proteome</keyword>
<accession>A0ABN1XHY5</accession>
<dbReference type="EMBL" id="BAAAJK010000004">
    <property type="protein sequence ID" value="GAA1382194.1"/>
    <property type="molecule type" value="Genomic_DNA"/>
</dbReference>